<dbReference type="RefSeq" id="WP_034873099.1">
    <property type="nucleotide sequence ID" value="NZ_JOKG01000001.1"/>
</dbReference>
<evidence type="ECO:0000313" key="3">
    <source>
        <dbReference type="EMBL" id="KEQ15833.1"/>
    </source>
</evidence>
<accession>A0A081NBL0</accession>
<keyword evidence="4" id="KW-1185">Reference proteome</keyword>
<dbReference type="REBASE" id="93783">
    <property type="entry name" value="Emo24815ORF4775P"/>
</dbReference>
<dbReference type="InterPro" id="IPR006935">
    <property type="entry name" value="Helicase/UvrB_N"/>
</dbReference>
<name>A0A081NBL0_9GAMM</name>
<dbReference type="SUPFAM" id="SSF52540">
    <property type="entry name" value="P-loop containing nucleoside triphosphate hydrolases"/>
    <property type="match status" value="2"/>
</dbReference>
<dbReference type="Pfam" id="PF04851">
    <property type="entry name" value="ResIII"/>
    <property type="match status" value="1"/>
</dbReference>
<dbReference type="Proteomes" id="UP000028006">
    <property type="component" value="Unassembled WGS sequence"/>
</dbReference>
<protein>
    <submittedName>
        <fullName evidence="3">Type III restriction enzyme, res subunit</fullName>
    </submittedName>
</protein>
<dbReference type="GO" id="GO:0005524">
    <property type="term" value="F:ATP binding"/>
    <property type="evidence" value="ECO:0007669"/>
    <property type="project" value="InterPro"/>
</dbReference>
<dbReference type="eggNOG" id="COG1061">
    <property type="taxonomic scope" value="Bacteria"/>
</dbReference>
<dbReference type="AlphaFoldDB" id="A0A081NBL0"/>
<evidence type="ECO:0000256" key="1">
    <source>
        <dbReference type="SAM" id="Coils"/>
    </source>
</evidence>
<dbReference type="CDD" id="cd18785">
    <property type="entry name" value="SF2_C"/>
    <property type="match status" value="1"/>
</dbReference>
<dbReference type="InterPro" id="IPR027417">
    <property type="entry name" value="P-loop_NTPase"/>
</dbReference>
<dbReference type="Gene3D" id="3.40.50.300">
    <property type="entry name" value="P-loop containing nucleotide triphosphate hydrolases"/>
    <property type="match status" value="2"/>
</dbReference>
<comment type="caution">
    <text evidence="3">The sequence shown here is derived from an EMBL/GenBank/DDBJ whole genome shotgun (WGS) entry which is preliminary data.</text>
</comment>
<evidence type="ECO:0000259" key="2">
    <source>
        <dbReference type="Pfam" id="PF04851"/>
    </source>
</evidence>
<reference evidence="3 4" key="1">
    <citation type="submission" date="2014-06" db="EMBL/GenBank/DDBJ databases">
        <title>Whole Genome Sequences of Three Symbiotic Endozoicomonas Bacteria.</title>
        <authorList>
            <person name="Neave M.J."/>
            <person name="Apprill A."/>
            <person name="Voolstra C.R."/>
        </authorList>
    </citation>
    <scope>NUCLEOTIDE SEQUENCE [LARGE SCALE GENOMIC DNA]</scope>
    <source>
        <strain evidence="3 4">LMG 24815</strain>
    </source>
</reference>
<dbReference type="GO" id="GO:0003677">
    <property type="term" value="F:DNA binding"/>
    <property type="evidence" value="ECO:0007669"/>
    <property type="project" value="InterPro"/>
</dbReference>
<sequence length="862" mass="96448">MKFTLKDYQEEAVAEVLSNLHKAHKRWHDDRDIHSFSLTATTGAGKTVMAAAVFEALFHGDDDLNFEADPGAVVLWFSDDPSLNEQTRFRLFEASDRLNPSDLKVIDNSFSRETFEAGKVYFLNTQKLGKKSLLVRGHEPEGKNDELFPSTPPDLRAHSIWDTIQNTIEDPELTLYLVLDEAHRGMGKTSRQAQNDKSTIVKRLINGSGSVPAVPVVWGISATVERFQKAMAEAKGRSTLPDVKVDAAKVQDSGLLKDTINLDIPEKTGQFDTVLVRRATDKIKASSEAWAEYAKQQADTETVEPLMVLQVPNKPDSDDIGQALDTIFQQWPDLKRDSVAHVFGDHTSQSFGGYHVPHISPERVQDAKGIRILIAKDAISTGWDCPRAEVMVSFRPAKDKTHITQLLGRMVRTPLARRIPGNDRLNSVDCLLPFFDKKSVEDVAQALMTGGDGSDGSPLPGRRVLINPEEMKPNPSVPESVWDKLTSLPSQSLPKRNAKPVKRLTAIAHELAADGLLAGAGKLAHAEMHKVLDAASARYSAEIATARKAVMTVEGKSLRADLKGKDMSFDDFCEAADYAVIEDAYRRASRMFSPDLSRTYAEYLAYQNTDPDLLEEALMDAHADIAAMGLVSDVQEYLDAEADKMAKRWLNSYRIDIKNLSDERQEAYRQLKEMSKEPEDLDLVKPHSWMEATAVMEADETVTPLPTYKQHMLCNDKGEFPADMNDWEKEVVDTETKRSDFRAWYRNPSRPTQDSLGISHIESSEYKIMRPDFIFFSEKNDGEVVADIVDPHGTHFSDALPKLQGLARYAEEHSRVYRRIESIAKVRDTLRVLDLTDPAVRKAVNESEDAKSLFESALAINY</sequence>
<dbReference type="InterPro" id="IPR050742">
    <property type="entry name" value="Helicase_Restrict-Modif_Enz"/>
</dbReference>
<keyword evidence="1" id="KW-0175">Coiled coil</keyword>
<dbReference type="GO" id="GO:0005829">
    <property type="term" value="C:cytosol"/>
    <property type="evidence" value="ECO:0007669"/>
    <property type="project" value="TreeGrafter"/>
</dbReference>
<dbReference type="EMBL" id="JOKG01000001">
    <property type="protein sequence ID" value="KEQ15833.1"/>
    <property type="molecule type" value="Genomic_DNA"/>
</dbReference>
<evidence type="ECO:0000313" key="4">
    <source>
        <dbReference type="Proteomes" id="UP000028006"/>
    </source>
</evidence>
<feature type="coiled-coil region" evidence="1">
    <location>
        <begin position="650"/>
        <end position="677"/>
    </location>
</feature>
<dbReference type="PANTHER" id="PTHR47396">
    <property type="entry name" value="TYPE I RESTRICTION ENZYME ECOKI R PROTEIN"/>
    <property type="match status" value="1"/>
</dbReference>
<dbReference type="GO" id="GO:0016787">
    <property type="term" value="F:hydrolase activity"/>
    <property type="evidence" value="ECO:0007669"/>
    <property type="project" value="InterPro"/>
</dbReference>
<organism evidence="3 4">
    <name type="scientific">Endozoicomonas montiporae</name>
    <dbReference type="NCBI Taxonomy" id="1027273"/>
    <lineage>
        <taxon>Bacteria</taxon>
        <taxon>Pseudomonadati</taxon>
        <taxon>Pseudomonadota</taxon>
        <taxon>Gammaproteobacteria</taxon>
        <taxon>Oceanospirillales</taxon>
        <taxon>Endozoicomonadaceae</taxon>
        <taxon>Endozoicomonas</taxon>
    </lineage>
</organism>
<dbReference type="PANTHER" id="PTHR47396:SF1">
    <property type="entry name" value="ATP-DEPENDENT HELICASE IRC3-RELATED"/>
    <property type="match status" value="1"/>
</dbReference>
<proteinExistence type="predicted"/>
<feature type="domain" description="Helicase/UvrB N-terminal" evidence="2">
    <location>
        <begin position="3"/>
        <end position="193"/>
    </location>
</feature>
<gene>
    <name evidence="3" type="ORF">GZ77_04770</name>
</gene>